<dbReference type="SMART" id="SM00387">
    <property type="entry name" value="HATPase_c"/>
    <property type="match status" value="1"/>
</dbReference>
<keyword evidence="3 8" id="KW-0808">Transferase</keyword>
<keyword evidence="11" id="KW-1185">Reference proteome</keyword>
<keyword evidence="2" id="KW-0597">Phosphoprotein</keyword>
<dbReference type="EMBL" id="JARQWQ010000001">
    <property type="protein sequence ID" value="KAK2574141.1"/>
    <property type="molecule type" value="Genomic_DNA"/>
</dbReference>
<dbReference type="SUPFAM" id="SSF69012">
    <property type="entry name" value="alpha-ketoacid dehydrogenase kinase, N-terminal domain"/>
    <property type="match status" value="1"/>
</dbReference>
<reference evidence="10" key="2">
    <citation type="journal article" date="2023" name="Science">
        <title>Genomic signatures of disease resistance in endangered staghorn corals.</title>
        <authorList>
            <person name="Vollmer S.V."/>
            <person name="Selwyn J.D."/>
            <person name="Despard B.A."/>
            <person name="Roesel C.L."/>
        </authorList>
    </citation>
    <scope>NUCLEOTIDE SEQUENCE</scope>
    <source>
        <strain evidence="10">K2</strain>
    </source>
</reference>
<evidence type="ECO:0000313" key="11">
    <source>
        <dbReference type="Proteomes" id="UP001249851"/>
    </source>
</evidence>
<dbReference type="SUPFAM" id="SSF55874">
    <property type="entry name" value="ATPase domain of HSP90 chaperone/DNA topoisomerase II/histidine kinase"/>
    <property type="match status" value="1"/>
</dbReference>
<dbReference type="InterPro" id="IPR005467">
    <property type="entry name" value="His_kinase_dom"/>
</dbReference>
<dbReference type="EC" id="2.7.11.-" evidence="8"/>
<gene>
    <name evidence="10" type="ORF">P5673_000272</name>
</gene>
<dbReference type="InterPro" id="IPR039028">
    <property type="entry name" value="BCKD/PDK"/>
</dbReference>
<dbReference type="Gene3D" id="1.20.140.20">
    <property type="entry name" value="Alpha-ketoacid/pyruvate dehydrogenase kinase, N-terminal domain"/>
    <property type="match status" value="1"/>
</dbReference>
<accession>A0AAD9VH02</accession>
<evidence type="ECO:0000256" key="3">
    <source>
        <dbReference type="ARBA" id="ARBA00022679"/>
    </source>
</evidence>
<comment type="similarity">
    <text evidence="1 8">Belongs to the PDK/BCKDK protein kinase family.</text>
</comment>
<evidence type="ECO:0000259" key="9">
    <source>
        <dbReference type="PROSITE" id="PS50109"/>
    </source>
</evidence>
<feature type="domain" description="Histidine kinase" evidence="9">
    <location>
        <begin position="292"/>
        <end position="432"/>
    </location>
</feature>
<dbReference type="InterPro" id="IPR018955">
    <property type="entry name" value="BCDHK/PDK_N"/>
</dbReference>
<evidence type="ECO:0000256" key="1">
    <source>
        <dbReference type="ARBA" id="ARBA00006155"/>
    </source>
</evidence>
<dbReference type="InterPro" id="IPR003594">
    <property type="entry name" value="HATPase_dom"/>
</dbReference>
<evidence type="ECO:0000256" key="8">
    <source>
        <dbReference type="RuleBase" id="RU366032"/>
    </source>
</evidence>
<dbReference type="AlphaFoldDB" id="A0AAD9VH02"/>
<dbReference type="Pfam" id="PF10436">
    <property type="entry name" value="BCDHK_Adom3"/>
    <property type="match status" value="1"/>
</dbReference>
<keyword evidence="5 8" id="KW-0418">Kinase</keyword>
<dbReference type="GO" id="GO:0010906">
    <property type="term" value="P:regulation of glucose metabolic process"/>
    <property type="evidence" value="ECO:0007669"/>
    <property type="project" value="TreeGrafter"/>
</dbReference>
<keyword evidence="6 8" id="KW-0067">ATP-binding</keyword>
<evidence type="ECO:0000256" key="4">
    <source>
        <dbReference type="ARBA" id="ARBA00022741"/>
    </source>
</evidence>
<evidence type="ECO:0000313" key="10">
    <source>
        <dbReference type="EMBL" id="KAK2574141.1"/>
    </source>
</evidence>
<dbReference type="Proteomes" id="UP001249851">
    <property type="component" value="Unassembled WGS sequence"/>
</dbReference>
<dbReference type="GO" id="GO:0005524">
    <property type="term" value="F:ATP binding"/>
    <property type="evidence" value="ECO:0007669"/>
    <property type="project" value="UniProtKB-UniRule"/>
</dbReference>
<evidence type="ECO:0000256" key="7">
    <source>
        <dbReference type="ARBA" id="ARBA00023128"/>
    </source>
</evidence>
<dbReference type="PROSITE" id="PS50109">
    <property type="entry name" value="HIS_KIN"/>
    <property type="match status" value="1"/>
</dbReference>
<dbReference type="Pfam" id="PF02518">
    <property type="entry name" value="HATPase_c"/>
    <property type="match status" value="1"/>
</dbReference>
<dbReference type="Gene3D" id="3.30.565.10">
    <property type="entry name" value="Histidine kinase-like ATPase, C-terminal domain"/>
    <property type="match status" value="1"/>
</dbReference>
<dbReference type="PANTHER" id="PTHR11947">
    <property type="entry name" value="PYRUVATE DEHYDROGENASE KINASE"/>
    <property type="match status" value="1"/>
</dbReference>
<dbReference type="CDD" id="cd16929">
    <property type="entry name" value="HATPase_PDK-like"/>
    <property type="match status" value="1"/>
</dbReference>
<reference evidence="10" key="1">
    <citation type="journal article" date="2023" name="G3 (Bethesda)">
        <title>Whole genome assembly and annotation of the endangered Caribbean coral Acropora cervicornis.</title>
        <authorList>
            <person name="Selwyn J.D."/>
            <person name="Vollmer S.V."/>
        </authorList>
    </citation>
    <scope>NUCLEOTIDE SEQUENCE</scope>
    <source>
        <strain evidence="10">K2</strain>
    </source>
</reference>
<evidence type="ECO:0000256" key="2">
    <source>
        <dbReference type="ARBA" id="ARBA00022553"/>
    </source>
</evidence>
<dbReference type="InterPro" id="IPR036890">
    <property type="entry name" value="HATPase_C_sf"/>
</dbReference>
<comment type="subcellular location">
    <subcellularLocation>
        <location evidence="8">Mitochondrion matrix</location>
    </subcellularLocation>
</comment>
<proteinExistence type="inferred from homology"/>
<protein>
    <recommendedName>
        <fullName evidence="8">Protein-serine/threonine kinase</fullName>
        <ecNumber evidence="8">2.7.11.-</ecNumber>
    </recommendedName>
</protein>
<sequence>MSCRLVTKPFLHLWRSPNSTIKFNTYSSMFGSQTQVWSNVRQHSLDEAASKSSVRLTPFQMLWAGRFKDGTHLLKSAQFLHKELPIRIARRVVDFQQLPHILLCNPVIHDVYELYLRAFSVLNKFPKVETLELEERYSRIIKQLLDDHQSVVTHLAEGFNECQKNVPLQDGDCTVMAGIKANNPAMSPNTPKRTAPITVESGGGRYETINAFLNRTLTSRLGIRMLAEHHLALSIDKPNHIGIVCTALNFRQIIERTGDFARKVCEHTYGVAPGLIINGHTHAVFPYIAAPLEYILQELLKNAMRASVEKHFDKRSEVPNIVVTLCSNDTEFFVRISDRGGGIPESKLQDIFKYSFTTMGDRSTIKPSDNDNILFDICKGNVNNSPSGGPMAGWGFGLPTSRAYATYLGGSLQLQSMEGLGTDVYLRLRHIYGKKESFRI</sequence>
<comment type="caution">
    <text evidence="10">The sequence shown here is derived from an EMBL/GenBank/DDBJ whole genome shotgun (WGS) entry which is preliminary data.</text>
</comment>
<name>A0AAD9VH02_ACRCE</name>
<dbReference type="InterPro" id="IPR036784">
    <property type="entry name" value="AK/P_DHK_N_sf"/>
</dbReference>
<organism evidence="10 11">
    <name type="scientific">Acropora cervicornis</name>
    <name type="common">Staghorn coral</name>
    <dbReference type="NCBI Taxonomy" id="6130"/>
    <lineage>
        <taxon>Eukaryota</taxon>
        <taxon>Metazoa</taxon>
        <taxon>Cnidaria</taxon>
        <taxon>Anthozoa</taxon>
        <taxon>Hexacorallia</taxon>
        <taxon>Scleractinia</taxon>
        <taxon>Astrocoeniina</taxon>
        <taxon>Acroporidae</taxon>
        <taxon>Acropora</taxon>
    </lineage>
</organism>
<dbReference type="GO" id="GO:0005759">
    <property type="term" value="C:mitochondrial matrix"/>
    <property type="evidence" value="ECO:0007669"/>
    <property type="project" value="UniProtKB-SubCell"/>
</dbReference>
<keyword evidence="4 8" id="KW-0547">Nucleotide-binding</keyword>
<keyword evidence="7 8" id="KW-0496">Mitochondrion</keyword>
<dbReference type="GO" id="GO:0004740">
    <property type="term" value="F:pyruvate dehydrogenase (acetyl-transferring) kinase activity"/>
    <property type="evidence" value="ECO:0007669"/>
    <property type="project" value="TreeGrafter"/>
</dbReference>
<evidence type="ECO:0000256" key="6">
    <source>
        <dbReference type="ARBA" id="ARBA00022840"/>
    </source>
</evidence>
<dbReference type="PANTHER" id="PTHR11947:SF20">
    <property type="entry name" value="[3-METHYL-2-OXOBUTANOATE DEHYDROGENASE [LIPOAMIDE]] KINASE, MITOCHONDRIAL"/>
    <property type="match status" value="1"/>
</dbReference>
<evidence type="ECO:0000256" key="5">
    <source>
        <dbReference type="ARBA" id="ARBA00022777"/>
    </source>
</evidence>